<gene>
    <name evidence="2" type="ORF">ABXS05_26710</name>
</gene>
<accession>A0ABV3PV77</accession>
<organism evidence="2 3">
    <name type="scientific">Labrys neptuniae</name>
    <dbReference type="NCBI Taxonomy" id="376174"/>
    <lineage>
        <taxon>Bacteria</taxon>
        <taxon>Pseudomonadati</taxon>
        <taxon>Pseudomonadota</taxon>
        <taxon>Alphaproteobacteria</taxon>
        <taxon>Hyphomicrobiales</taxon>
        <taxon>Xanthobacteraceae</taxon>
        <taxon>Labrys</taxon>
    </lineage>
</organism>
<evidence type="ECO:0000313" key="2">
    <source>
        <dbReference type="EMBL" id="MEW9309169.1"/>
    </source>
</evidence>
<evidence type="ECO:0000256" key="1">
    <source>
        <dbReference type="SAM" id="Phobius"/>
    </source>
</evidence>
<proteinExistence type="predicted"/>
<reference evidence="2 3" key="1">
    <citation type="submission" date="2024-07" db="EMBL/GenBank/DDBJ databases">
        <title>Description of Labrys sedimenti sp. nov., isolated from a diclofenac-degrading enrichment culture.</title>
        <authorList>
            <person name="Tancsics A."/>
            <person name="Csepanyi A."/>
        </authorList>
    </citation>
    <scope>NUCLEOTIDE SEQUENCE [LARGE SCALE GENOMIC DNA]</scope>
    <source>
        <strain evidence="2 3">LMG 23578</strain>
    </source>
</reference>
<comment type="caution">
    <text evidence="2">The sequence shown here is derived from an EMBL/GenBank/DDBJ whole genome shotgun (WGS) entry which is preliminary data.</text>
</comment>
<feature type="transmembrane region" description="Helical" evidence="1">
    <location>
        <begin position="12"/>
        <end position="32"/>
    </location>
</feature>
<sequence length="90" mass="9528">MSHSVPKKLDIVSRVTIHVFAAEVLFAALLAACGSKAFAATFAALLALFAVLQAMAAFGARRRAPSSSLTEWDGIAWLLLVATGPLLFLR</sequence>
<keyword evidence="3" id="KW-1185">Reference proteome</keyword>
<dbReference type="RefSeq" id="WP_367625956.1">
    <property type="nucleotide sequence ID" value="NZ_JBFNQD010000012.1"/>
</dbReference>
<feature type="transmembrane region" description="Helical" evidence="1">
    <location>
        <begin position="72"/>
        <end position="89"/>
    </location>
</feature>
<dbReference type="Proteomes" id="UP001555786">
    <property type="component" value="Unassembled WGS sequence"/>
</dbReference>
<name>A0ABV3PV77_9HYPH</name>
<dbReference type="EMBL" id="JBFNQD010000012">
    <property type="protein sequence ID" value="MEW9309169.1"/>
    <property type="molecule type" value="Genomic_DNA"/>
</dbReference>
<keyword evidence="1" id="KW-0472">Membrane</keyword>
<evidence type="ECO:0000313" key="3">
    <source>
        <dbReference type="Proteomes" id="UP001555786"/>
    </source>
</evidence>
<keyword evidence="1" id="KW-0812">Transmembrane</keyword>
<feature type="transmembrane region" description="Helical" evidence="1">
    <location>
        <begin position="38"/>
        <end position="60"/>
    </location>
</feature>
<keyword evidence="1" id="KW-1133">Transmembrane helix</keyword>
<protein>
    <submittedName>
        <fullName evidence="2">Uncharacterized protein</fullName>
    </submittedName>
</protein>